<keyword evidence="4 9" id="KW-0812">Transmembrane</keyword>
<keyword evidence="3" id="KW-1003">Cell membrane</keyword>
<dbReference type="PANTHER" id="PTHR42865">
    <property type="entry name" value="PROTON/GLUTAMATE-ASPARTATE SYMPORTER"/>
    <property type="match status" value="1"/>
</dbReference>
<evidence type="ECO:0000256" key="5">
    <source>
        <dbReference type="ARBA" id="ARBA00022847"/>
    </source>
</evidence>
<evidence type="ECO:0000313" key="10">
    <source>
        <dbReference type="EMBL" id="KLU21243.1"/>
    </source>
</evidence>
<dbReference type="GO" id="GO:0070778">
    <property type="term" value="P:L-aspartate transmembrane transport"/>
    <property type="evidence" value="ECO:0007669"/>
    <property type="project" value="TreeGrafter"/>
</dbReference>
<dbReference type="Proteomes" id="UP000035963">
    <property type="component" value="Unassembled WGS sequence"/>
</dbReference>
<dbReference type="GO" id="GO:0015138">
    <property type="term" value="F:fumarate transmembrane transporter activity"/>
    <property type="evidence" value="ECO:0007669"/>
    <property type="project" value="TreeGrafter"/>
</dbReference>
<feature type="transmembrane region" description="Helical" evidence="9">
    <location>
        <begin position="321"/>
        <end position="340"/>
    </location>
</feature>
<feature type="transmembrane region" description="Helical" evidence="9">
    <location>
        <begin position="164"/>
        <end position="181"/>
    </location>
</feature>
<reference evidence="10 11" key="1">
    <citation type="journal article" date="2015" name="Genome Announc.">
        <title>Draft Genome Sequence of Burkholderia sp. Strain PML1(12), an Ectomycorrhizosphere-Inhabiting Bacterium with Effective Mineral-Weathering Ability.</title>
        <authorList>
            <person name="Uroz S."/>
            <person name="Oger P."/>
        </authorList>
    </citation>
    <scope>NUCLEOTIDE SEQUENCE [LARGE SCALE GENOMIC DNA]</scope>
    <source>
        <strain evidence="11">PML1(12)</strain>
    </source>
</reference>
<comment type="caution">
    <text evidence="10">The sequence shown here is derived from an EMBL/GenBank/DDBJ whole genome shotgun (WGS) entry which is preliminary data.</text>
</comment>
<keyword evidence="11" id="KW-1185">Reference proteome</keyword>
<keyword evidence="7 9" id="KW-0472">Membrane</keyword>
<dbReference type="Gene3D" id="1.10.3860.10">
    <property type="entry name" value="Sodium:dicarboxylate symporter"/>
    <property type="match status" value="1"/>
</dbReference>
<name>A0A0J1FNC8_9BURK</name>
<evidence type="ECO:0000256" key="3">
    <source>
        <dbReference type="ARBA" id="ARBA00022475"/>
    </source>
</evidence>
<dbReference type="PATRIC" id="fig|908627.4.peg.8298"/>
<dbReference type="InterPro" id="IPR018107">
    <property type="entry name" value="Na-dicarboxylate_symporter_CS"/>
</dbReference>
<sequence length="452" mass="47467">MASQNTRGAHGNAKTPLLRRLYVQVLIGIALGILLGHFWPTAGADMKPLGDGFIKLIKMLLAPIIFGTIVVGIARMGAIHEVGRVGAKALLYFEVMSTLALVIGLVVVDIVKPGAGMNVDPAALDAHAVASYTTAAHTQAQGVTGFLMNIIPSTIIGSFADGNVLQIILFAVLFGLALGRIGEPAARLVDIIDNFLQGMFGIVRMVMALAPIGAFGAIAFTIGKYGLGSLASYGRLMLCVYLTSILFVFGALGVVARVCRVSLWSYLRYIREEILVTFGTASTESVLPQMLIKLEQAGCPRPIVGLVLPAGYTFNADGTSIYLTMAAIFVAQAMNIHLTFYEQLQILAVLMLTSKGSAGVAGAGFVTLAATLASMGKIPVSGLVLLLGVDRLLNEARAITNLIGNGLATIAVARWENVFDDVKWRAASGDQTRAAGSSATVKLADVSADNQS</sequence>
<dbReference type="EMBL" id="AEJF01000228">
    <property type="protein sequence ID" value="KLU21243.1"/>
    <property type="molecule type" value="Genomic_DNA"/>
</dbReference>
<evidence type="ECO:0000256" key="7">
    <source>
        <dbReference type="ARBA" id="ARBA00023136"/>
    </source>
</evidence>
<dbReference type="AlphaFoldDB" id="A0A0J1FNC8"/>
<gene>
    <name evidence="10" type="ORF">EOS_36990</name>
</gene>
<evidence type="ECO:0000256" key="6">
    <source>
        <dbReference type="ARBA" id="ARBA00022989"/>
    </source>
</evidence>
<comment type="subcellular location">
    <subcellularLocation>
        <location evidence="1">Cell membrane</location>
        <topology evidence="1">Multi-pass membrane protein</topology>
    </subcellularLocation>
</comment>
<organism evidence="10 11">
    <name type="scientific">Caballeronia mineralivorans PML1(12)</name>
    <dbReference type="NCBI Taxonomy" id="908627"/>
    <lineage>
        <taxon>Bacteria</taxon>
        <taxon>Pseudomonadati</taxon>
        <taxon>Pseudomonadota</taxon>
        <taxon>Betaproteobacteria</taxon>
        <taxon>Burkholderiales</taxon>
        <taxon>Burkholderiaceae</taxon>
        <taxon>Caballeronia</taxon>
    </lineage>
</organism>
<feature type="transmembrane region" description="Helical" evidence="9">
    <location>
        <begin position="59"/>
        <end position="78"/>
    </location>
</feature>
<dbReference type="PROSITE" id="PS00713">
    <property type="entry name" value="NA_DICARBOXYL_SYMP_1"/>
    <property type="match status" value="1"/>
</dbReference>
<keyword evidence="2" id="KW-0813">Transport</keyword>
<feature type="transmembrane region" description="Helical" evidence="9">
    <location>
        <begin position="202"/>
        <end position="223"/>
    </location>
</feature>
<dbReference type="SUPFAM" id="SSF118215">
    <property type="entry name" value="Proton glutamate symport protein"/>
    <property type="match status" value="1"/>
</dbReference>
<dbReference type="GO" id="GO:0015366">
    <property type="term" value="F:malate:proton symporter activity"/>
    <property type="evidence" value="ECO:0007669"/>
    <property type="project" value="TreeGrafter"/>
</dbReference>
<accession>A0A0J1FNC8</accession>
<evidence type="ECO:0000313" key="11">
    <source>
        <dbReference type="Proteomes" id="UP000035963"/>
    </source>
</evidence>
<evidence type="ECO:0000256" key="9">
    <source>
        <dbReference type="SAM" id="Phobius"/>
    </source>
</evidence>
<evidence type="ECO:0000256" key="1">
    <source>
        <dbReference type="ARBA" id="ARBA00004651"/>
    </source>
</evidence>
<dbReference type="InterPro" id="IPR001991">
    <property type="entry name" value="Na-dicarboxylate_symporter"/>
</dbReference>
<dbReference type="GO" id="GO:0015141">
    <property type="term" value="F:succinate transmembrane transporter activity"/>
    <property type="evidence" value="ECO:0007669"/>
    <property type="project" value="TreeGrafter"/>
</dbReference>
<proteinExistence type="predicted"/>
<dbReference type="PRINTS" id="PR00173">
    <property type="entry name" value="EDTRNSPORT"/>
</dbReference>
<dbReference type="GO" id="GO:0005886">
    <property type="term" value="C:plasma membrane"/>
    <property type="evidence" value="ECO:0007669"/>
    <property type="project" value="UniProtKB-SubCell"/>
</dbReference>
<feature type="transmembrane region" description="Helical" evidence="9">
    <location>
        <begin position="21"/>
        <end position="39"/>
    </location>
</feature>
<evidence type="ECO:0000256" key="8">
    <source>
        <dbReference type="ARBA" id="ARBA00053346"/>
    </source>
</evidence>
<evidence type="ECO:0000256" key="4">
    <source>
        <dbReference type="ARBA" id="ARBA00022692"/>
    </source>
</evidence>
<protein>
    <submittedName>
        <fullName evidence="10">C4-dicarboxylate transporter</fullName>
    </submittedName>
</protein>
<feature type="transmembrane region" description="Helical" evidence="9">
    <location>
        <begin position="90"/>
        <end position="111"/>
    </location>
</feature>
<dbReference type="FunFam" id="1.10.3860.10:FF:000001">
    <property type="entry name" value="C4-dicarboxylate transport protein"/>
    <property type="match status" value="1"/>
</dbReference>
<comment type="function">
    <text evidence="8">Responsible for the transport of dicarboxylates such as succinate, fumarate, and malate from the periplasm across the membrane.</text>
</comment>
<evidence type="ECO:0000256" key="2">
    <source>
        <dbReference type="ARBA" id="ARBA00022448"/>
    </source>
</evidence>
<feature type="transmembrane region" description="Helical" evidence="9">
    <location>
        <begin position="235"/>
        <end position="259"/>
    </location>
</feature>
<keyword evidence="5" id="KW-0769">Symport</keyword>
<dbReference type="PANTHER" id="PTHR42865:SF1">
    <property type="entry name" value="AEROBIC C4-DICARBOXYLATE TRANSPORT PROTEIN"/>
    <property type="match status" value="1"/>
</dbReference>
<dbReference type="OrthoDB" id="9766690at2"/>
<dbReference type="Pfam" id="PF00375">
    <property type="entry name" value="SDF"/>
    <property type="match status" value="1"/>
</dbReference>
<dbReference type="NCBIfam" id="NF002461">
    <property type="entry name" value="PRK01663.1"/>
    <property type="match status" value="1"/>
</dbReference>
<dbReference type="InterPro" id="IPR036458">
    <property type="entry name" value="Na:dicarbo_symporter_sf"/>
</dbReference>
<dbReference type="RefSeq" id="WP_047897179.1">
    <property type="nucleotide sequence ID" value="NZ_AEJF01000228.1"/>
</dbReference>
<keyword evidence="6 9" id="KW-1133">Transmembrane helix</keyword>